<dbReference type="AlphaFoldDB" id="A0A1X9SMK4"/>
<name>A0A1X9SMK4_9BACT</name>
<dbReference type="EMBL" id="CP015578">
    <property type="protein sequence ID" value="ARQ97476.1"/>
    <property type="molecule type" value="Genomic_DNA"/>
</dbReference>
<dbReference type="Proteomes" id="UP000202031">
    <property type="component" value="Chromosome"/>
</dbReference>
<accession>A0A1X9SMK4</accession>
<keyword evidence="1" id="KW-0472">Membrane</keyword>
<organism evidence="2 3">
    <name type="scientific">Campylobacter lanienae NCTC 13004</name>
    <dbReference type="NCBI Taxonomy" id="1031753"/>
    <lineage>
        <taxon>Bacteria</taxon>
        <taxon>Pseudomonadati</taxon>
        <taxon>Campylobacterota</taxon>
        <taxon>Epsilonproteobacteria</taxon>
        <taxon>Campylobacterales</taxon>
        <taxon>Campylobacteraceae</taxon>
        <taxon>Campylobacter</taxon>
    </lineage>
</organism>
<sequence length="63" mass="7308">MSEFLTFMGWVVVVFIIFVLVVGFNRQMMEKNRIRDEITAARKAAKDKKQKIDIDGDSNENVN</sequence>
<proteinExistence type="predicted"/>
<reference evidence="3" key="1">
    <citation type="journal article" date="2017" name="Genome Biol. Evol.">
        <title>Comparative Genomic Analysis Identifies a Campylobacter Clade Deficient in Selenium Metabolism.</title>
        <authorList>
            <person name="Miller W.G."/>
            <person name="Yee E."/>
            <person name="Lopes B.S."/>
            <person name="Chapman M.H."/>
            <person name="Huynh S."/>
            <person name="Bono J.L."/>
            <person name="Parker C.T."/>
            <person name="Strachan N.J.C."/>
            <person name="Forbes K.J."/>
        </authorList>
    </citation>
    <scope>NUCLEOTIDE SEQUENCE [LARGE SCALE GENOMIC DNA]</scope>
    <source>
        <strain evidence="3">NCTC 13004</strain>
    </source>
</reference>
<gene>
    <name evidence="2" type="ORF">CLAN_0729</name>
</gene>
<evidence type="ECO:0000313" key="3">
    <source>
        <dbReference type="Proteomes" id="UP000202031"/>
    </source>
</evidence>
<evidence type="ECO:0000256" key="1">
    <source>
        <dbReference type="SAM" id="Phobius"/>
    </source>
</evidence>
<feature type="transmembrane region" description="Helical" evidence="1">
    <location>
        <begin position="6"/>
        <end position="25"/>
    </location>
</feature>
<protein>
    <submittedName>
        <fullName evidence="2">Uncharacterized protein</fullName>
    </submittedName>
</protein>
<keyword evidence="1" id="KW-1133">Transmembrane helix</keyword>
<evidence type="ECO:0000313" key="2">
    <source>
        <dbReference type="EMBL" id="ARQ97476.1"/>
    </source>
</evidence>
<dbReference type="KEGG" id="clx:CLAN_0729"/>
<keyword evidence="1" id="KW-0812">Transmembrane</keyword>